<dbReference type="InterPro" id="IPR029827">
    <property type="entry name" value="JDP1-like"/>
</dbReference>
<dbReference type="EMBL" id="JAIWYP010000002">
    <property type="protein sequence ID" value="KAH3861632.1"/>
    <property type="molecule type" value="Genomic_DNA"/>
</dbReference>
<dbReference type="AlphaFoldDB" id="A0A9D4RCF3"/>
<evidence type="ECO:0000313" key="3">
    <source>
        <dbReference type="EMBL" id="KAH3861632.1"/>
    </source>
</evidence>
<protein>
    <recommendedName>
        <fullName evidence="2">J domain-containing protein</fullName>
    </recommendedName>
</protein>
<dbReference type="PROSITE" id="PS50076">
    <property type="entry name" value="DNAJ_2"/>
    <property type="match status" value="1"/>
</dbReference>
<evidence type="ECO:0000259" key="2">
    <source>
        <dbReference type="PROSITE" id="PS50076"/>
    </source>
</evidence>
<feature type="domain" description="J" evidence="2">
    <location>
        <begin position="15"/>
        <end position="80"/>
    </location>
</feature>
<reference evidence="3" key="2">
    <citation type="submission" date="2020-11" db="EMBL/GenBank/DDBJ databases">
        <authorList>
            <person name="McCartney M.A."/>
            <person name="Auch B."/>
            <person name="Kono T."/>
            <person name="Mallez S."/>
            <person name="Becker A."/>
            <person name="Gohl D.M."/>
            <person name="Silverstein K.A.T."/>
            <person name="Koren S."/>
            <person name="Bechman K.B."/>
            <person name="Herman A."/>
            <person name="Abrahante J.E."/>
            <person name="Garbe J."/>
        </authorList>
    </citation>
    <scope>NUCLEOTIDE SEQUENCE</scope>
    <source>
        <strain evidence="3">Duluth1</strain>
        <tissue evidence="3">Whole animal</tissue>
    </source>
</reference>
<dbReference type="PANTHER" id="PTHR44500">
    <property type="entry name" value="DNAJ HOMOLOG SUBFAMILY C MEMBER 12"/>
    <property type="match status" value="1"/>
</dbReference>
<dbReference type="Proteomes" id="UP000828390">
    <property type="component" value="Unassembled WGS sequence"/>
</dbReference>
<dbReference type="GO" id="GO:0005737">
    <property type="term" value="C:cytoplasm"/>
    <property type="evidence" value="ECO:0007669"/>
    <property type="project" value="TreeGrafter"/>
</dbReference>
<evidence type="ECO:0000256" key="1">
    <source>
        <dbReference type="ARBA" id="ARBA00023186"/>
    </source>
</evidence>
<dbReference type="OrthoDB" id="436519at2759"/>
<sequence length="174" mass="20325">MSELLIDVFEDNDEDFYAILGCDELSSKEQIIAEYRARVLHCHPDKHPGEVDKAAEFERIQTAKDVLTDDEKRQNYDKWRHSGISIPFSKWCNMRGAVHTSMHWATPKKETMLEGSCHLAEMEQTHSHVIDSKCEDLNDVFTATDRYSMKTVPSTPWQREPASEMLRKFRNYEI</sequence>
<organism evidence="3 4">
    <name type="scientific">Dreissena polymorpha</name>
    <name type="common">Zebra mussel</name>
    <name type="synonym">Mytilus polymorpha</name>
    <dbReference type="NCBI Taxonomy" id="45954"/>
    <lineage>
        <taxon>Eukaryota</taxon>
        <taxon>Metazoa</taxon>
        <taxon>Spiralia</taxon>
        <taxon>Lophotrochozoa</taxon>
        <taxon>Mollusca</taxon>
        <taxon>Bivalvia</taxon>
        <taxon>Autobranchia</taxon>
        <taxon>Heteroconchia</taxon>
        <taxon>Euheterodonta</taxon>
        <taxon>Imparidentia</taxon>
        <taxon>Neoheterodontei</taxon>
        <taxon>Myida</taxon>
        <taxon>Dreissenoidea</taxon>
        <taxon>Dreissenidae</taxon>
        <taxon>Dreissena</taxon>
    </lineage>
</organism>
<reference evidence="3" key="1">
    <citation type="journal article" date="2019" name="bioRxiv">
        <title>The Genome of the Zebra Mussel, Dreissena polymorpha: A Resource for Invasive Species Research.</title>
        <authorList>
            <person name="McCartney M.A."/>
            <person name="Auch B."/>
            <person name="Kono T."/>
            <person name="Mallez S."/>
            <person name="Zhang Y."/>
            <person name="Obille A."/>
            <person name="Becker A."/>
            <person name="Abrahante J.E."/>
            <person name="Garbe J."/>
            <person name="Badalamenti J.P."/>
            <person name="Herman A."/>
            <person name="Mangelson H."/>
            <person name="Liachko I."/>
            <person name="Sullivan S."/>
            <person name="Sone E.D."/>
            <person name="Koren S."/>
            <person name="Silverstein K.A.T."/>
            <person name="Beckman K.B."/>
            <person name="Gohl D.M."/>
        </authorList>
    </citation>
    <scope>NUCLEOTIDE SEQUENCE</scope>
    <source>
        <strain evidence="3">Duluth1</strain>
        <tissue evidence="3">Whole animal</tissue>
    </source>
</reference>
<dbReference type="PRINTS" id="PR00625">
    <property type="entry name" value="JDOMAIN"/>
</dbReference>
<gene>
    <name evidence="3" type="ORF">DPMN_024566</name>
</gene>
<dbReference type="InterPro" id="IPR036869">
    <property type="entry name" value="J_dom_sf"/>
</dbReference>
<evidence type="ECO:0000313" key="4">
    <source>
        <dbReference type="Proteomes" id="UP000828390"/>
    </source>
</evidence>
<accession>A0A9D4RCF3</accession>
<dbReference type="SUPFAM" id="SSF46565">
    <property type="entry name" value="Chaperone J-domain"/>
    <property type="match status" value="1"/>
</dbReference>
<dbReference type="Gene3D" id="1.10.287.110">
    <property type="entry name" value="DnaJ domain"/>
    <property type="match status" value="1"/>
</dbReference>
<dbReference type="Pfam" id="PF00226">
    <property type="entry name" value="DnaJ"/>
    <property type="match status" value="1"/>
</dbReference>
<dbReference type="InterPro" id="IPR001623">
    <property type="entry name" value="DnaJ_domain"/>
</dbReference>
<dbReference type="SMART" id="SM00271">
    <property type="entry name" value="DnaJ"/>
    <property type="match status" value="1"/>
</dbReference>
<name>A0A9D4RCF3_DREPO</name>
<proteinExistence type="predicted"/>
<keyword evidence="1" id="KW-0143">Chaperone</keyword>
<dbReference type="PANTHER" id="PTHR44500:SF1">
    <property type="entry name" value="DNAJ HOMOLOG SUBFAMILY C MEMBER 12"/>
    <property type="match status" value="1"/>
</dbReference>
<comment type="caution">
    <text evidence="3">The sequence shown here is derived from an EMBL/GenBank/DDBJ whole genome shotgun (WGS) entry which is preliminary data.</text>
</comment>
<dbReference type="CDD" id="cd06257">
    <property type="entry name" value="DnaJ"/>
    <property type="match status" value="1"/>
</dbReference>
<keyword evidence="4" id="KW-1185">Reference proteome</keyword>